<evidence type="ECO:0000313" key="1">
    <source>
        <dbReference type="EMBL" id="KAF0883997.1"/>
    </source>
</evidence>
<dbReference type="AlphaFoldDB" id="A0A6G1B8F8"/>
<name>A0A6G1B8F8_CROCR</name>
<gene>
    <name evidence="1" type="primary">Lin1_12</name>
    <name evidence="1" type="ORF">FOF47_R06463</name>
</gene>
<sequence length="103" mass="12247">IENLELDPQMYGQLIFDKAGKSIQWKKDNLFSKWCWENWPATCRRMKLDNFLTPYTKINSKWMKDLNVRQETIKILEEKADNNLSDLSHSNFLLNASPKARKL</sequence>
<protein>
    <submittedName>
        <fullName evidence="1">LIN1 transcriptase</fullName>
    </submittedName>
</protein>
<keyword evidence="2" id="KW-1185">Reference proteome</keyword>
<feature type="non-terminal residue" evidence="1">
    <location>
        <position position="103"/>
    </location>
</feature>
<accession>A0A6G1B8F8</accession>
<feature type="non-terminal residue" evidence="1">
    <location>
        <position position="1"/>
    </location>
</feature>
<dbReference type="PANTHER" id="PTHR19446">
    <property type="entry name" value="REVERSE TRANSCRIPTASES"/>
    <property type="match status" value="1"/>
</dbReference>
<reference evidence="1 2" key="1">
    <citation type="submission" date="2019-11" db="EMBL/GenBank/DDBJ databases">
        <authorList>
            <person name="Yang C."/>
            <person name="Li F."/>
        </authorList>
    </citation>
    <scope>NUCLEOTIDE SEQUENCE [LARGE SCALE GENOMIC DNA]</scope>
    <source>
        <strain evidence="1">KB4526</strain>
        <tissue evidence="1">Muscle</tissue>
    </source>
</reference>
<proteinExistence type="predicted"/>
<dbReference type="Proteomes" id="UP000475037">
    <property type="component" value="Unassembled WGS sequence"/>
</dbReference>
<evidence type="ECO:0000313" key="2">
    <source>
        <dbReference type="Proteomes" id="UP000475037"/>
    </source>
</evidence>
<organism evidence="1 2">
    <name type="scientific">Crocuta crocuta</name>
    <name type="common">Spotted hyena</name>
    <dbReference type="NCBI Taxonomy" id="9678"/>
    <lineage>
        <taxon>Eukaryota</taxon>
        <taxon>Metazoa</taxon>
        <taxon>Chordata</taxon>
        <taxon>Craniata</taxon>
        <taxon>Vertebrata</taxon>
        <taxon>Euteleostomi</taxon>
        <taxon>Mammalia</taxon>
        <taxon>Eutheria</taxon>
        <taxon>Laurasiatheria</taxon>
        <taxon>Carnivora</taxon>
        <taxon>Feliformia</taxon>
        <taxon>Hyaenidae</taxon>
        <taxon>Crocuta</taxon>
    </lineage>
</organism>
<comment type="caution">
    <text evidence="1">The sequence shown here is derived from an EMBL/GenBank/DDBJ whole genome shotgun (WGS) entry which is preliminary data.</text>
</comment>
<dbReference type="EMBL" id="VOAJ01001938">
    <property type="protein sequence ID" value="KAF0883997.1"/>
    <property type="molecule type" value="Genomic_DNA"/>
</dbReference>